<dbReference type="GO" id="GO:0000407">
    <property type="term" value="C:phagophore assembly site"/>
    <property type="evidence" value="ECO:0007669"/>
    <property type="project" value="TreeGrafter"/>
</dbReference>
<dbReference type="PANTHER" id="PTHR13430:SF4">
    <property type="entry name" value="AUTOPHAGY-RELATED PROTEIN 13"/>
    <property type="match status" value="1"/>
</dbReference>
<dbReference type="PANTHER" id="PTHR13430">
    <property type="match status" value="1"/>
</dbReference>
<keyword evidence="1" id="KW-0072">Autophagy</keyword>
<sequence>MSVAGQQIQKVYSEWCVKAAEIILAARVDSPCVPGTPLQKSSSFNLQVPELFNVRSEAIARPEFFQLRTQRSFQVEIYLNEEDSSEEGELLERWTFTFLPAPHPEAQLDRHNQCLIRKLTVVLRTLLFFVRLQPAHGLCRGPAPARYHRFRVEAWPPTRTPLQELVSQDFVTLQSTVGTLRLSVSQRKDMKSFANASPLKGVAAISSQMDKIEMEEGFFAPSASCSSEARCLDKIPEEPEARGDAGEVPESQDGMAARNTDAGVLARSAAAGAGPAASVSSRSSHATPSTTQESRSLVQALRGRCAIPSQAMPKAKEPTT</sequence>
<dbReference type="Gene3D" id="3.30.900.10">
    <property type="entry name" value="HORMA domain"/>
    <property type="match status" value="1"/>
</dbReference>
<keyword evidence="4" id="KW-1185">Reference proteome</keyword>
<evidence type="ECO:0000313" key="3">
    <source>
        <dbReference type="EMBL" id="CAJ1398824.1"/>
    </source>
</evidence>
<proteinExistence type="predicted"/>
<organism evidence="3 4">
    <name type="scientific">Effrenium voratum</name>
    <dbReference type="NCBI Taxonomy" id="2562239"/>
    <lineage>
        <taxon>Eukaryota</taxon>
        <taxon>Sar</taxon>
        <taxon>Alveolata</taxon>
        <taxon>Dinophyceae</taxon>
        <taxon>Suessiales</taxon>
        <taxon>Symbiodiniaceae</taxon>
        <taxon>Effrenium</taxon>
    </lineage>
</organism>
<dbReference type="AlphaFoldDB" id="A0AA36NAK3"/>
<feature type="compositionally biased region" description="Low complexity" evidence="2">
    <location>
        <begin position="262"/>
        <end position="290"/>
    </location>
</feature>
<dbReference type="GO" id="GO:0000423">
    <property type="term" value="P:mitophagy"/>
    <property type="evidence" value="ECO:0007669"/>
    <property type="project" value="TreeGrafter"/>
</dbReference>
<comment type="caution">
    <text evidence="3">The sequence shown here is derived from an EMBL/GenBank/DDBJ whole genome shotgun (WGS) entry which is preliminary data.</text>
</comment>
<dbReference type="GO" id="GO:0034497">
    <property type="term" value="P:protein localization to phagophore assembly site"/>
    <property type="evidence" value="ECO:0007669"/>
    <property type="project" value="TreeGrafter"/>
</dbReference>
<evidence type="ECO:0000256" key="2">
    <source>
        <dbReference type="SAM" id="MobiDB-lite"/>
    </source>
</evidence>
<evidence type="ECO:0000313" key="4">
    <source>
        <dbReference type="Proteomes" id="UP001178507"/>
    </source>
</evidence>
<protein>
    <recommendedName>
        <fullName evidence="5">Autophagy-related protein 13</fullName>
    </recommendedName>
</protein>
<dbReference type="GO" id="GO:0005829">
    <property type="term" value="C:cytosol"/>
    <property type="evidence" value="ECO:0007669"/>
    <property type="project" value="TreeGrafter"/>
</dbReference>
<feature type="region of interest" description="Disordered" evidence="2">
    <location>
        <begin position="238"/>
        <end position="298"/>
    </location>
</feature>
<gene>
    <name evidence="3" type="ORF">EVOR1521_LOCUS22489</name>
</gene>
<dbReference type="GO" id="GO:0034727">
    <property type="term" value="P:piecemeal microautophagy of the nucleus"/>
    <property type="evidence" value="ECO:0007669"/>
    <property type="project" value="TreeGrafter"/>
</dbReference>
<dbReference type="InterPro" id="IPR040182">
    <property type="entry name" value="ATG13"/>
</dbReference>
<dbReference type="Proteomes" id="UP001178507">
    <property type="component" value="Unassembled WGS sequence"/>
</dbReference>
<dbReference type="GO" id="GO:1990316">
    <property type="term" value="C:Atg1/ULK1 kinase complex"/>
    <property type="evidence" value="ECO:0007669"/>
    <property type="project" value="TreeGrafter"/>
</dbReference>
<reference evidence="3" key="1">
    <citation type="submission" date="2023-08" db="EMBL/GenBank/DDBJ databases">
        <authorList>
            <person name="Chen Y."/>
            <person name="Shah S."/>
            <person name="Dougan E. K."/>
            <person name="Thang M."/>
            <person name="Chan C."/>
        </authorList>
    </citation>
    <scope>NUCLEOTIDE SEQUENCE</scope>
</reference>
<evidence type="ECO:0000256" key="1">
    <source>
        <dbReference type="ARBA" id="ARBA00023006"/>
    </source>
</evidence>
<evidence type="ECO:0008006" key="5">
    <source>
        <dbReference type="Google" id="ProtNLM"/>
    </source>
</evidence>
<name>A0AA36NAK3_9DINO</name>
<dbReference type="InterPro" id="IPR036570">
    <property type="entry name" value="HORMA_dom_sf"/>
</dbReference>
<dbReference type="EMBL" id="CAUJNA010003311">
    <property type="protein sequence ID" value="CAJ1398824.1"/>
    <property type="molecule type" value="Genomic_DNA"/>
</dbReference>
<accession>A0AA36NAK3</accession>